<dbReference type="NCBIfam" id="NF037961">
    <property type="entry name" value="RodA_shape"/>
    <property type="match status" value="1"/>
</dbReference>
<keyword evidence="6" id="KW-0961">Cell wall biogenesis/degradation</keyword>
<dbReference type="PANTHER" id="PTHR30474:SF1">
    <property type="entry name" value="PEPTIDOGLYCAN GLYCOSYLTRANSFERASE MRDB"/>
    <property type="match status" value="1"/>
</dbReference>
<dbReference type="InterPro" id="IPR001182">
    <property type="entry name" value="FtsW/RodA"/>
</dbReference>
<feature type="transmembrane region" description="Helical" evidence="6">
    <location>
        <begin position="74"/>
        <end position="91"/>
    </location>
</feature>
<keyword evidence="6" id="KW-0808">Transferase</keyword>
<feature type="transmembrane region" description="Helical" evidence="6">
    <location>
        <begin position="48"/>
        <end position="67"/>
    </location>
</feature>
<evidence type="ECO:0000256" key="2">
    <source>
        <dbReference type="ARBA" id="ARBA00022692"/>
    </source>
</evidence>
<evidence type="ECO:0000313" key="7">
    <source>
        <dbReference type="EMBL" id="NNF06991.1"/>
    </source>
</evidence>
<dbReference type="GO" id="GO:0071555">
    <property type="term" value="P:cell wall organization"/>
    <property type="evidence" value="ECO:0007669"/>
    <property type="project" value="UniProtKB-KW"/>
</dbReference>
<keyword evidence="3 6" id="KW-0133">Cell shape</keyword>
<feature type="transmembrane region" description="Helical" evidence="6">
    <location>
        <begin position="166"/>
        <end position="186"/>
    </location>
</feature>
<evidence type="ECO:0000256" key="4">
    <source>
        <dbReference type="ARBA" id="ARBA00022989"/>
    </source>
</evidence>
<evidence type="ECO:0000256" key="5">
    <source>
        <dbReference type="ARBA" id="ARBA00023136"/>
    </source>
</evidence>
<dbReference type="Pfam" id="PF01098">
    <property type="entry name" value="FTSW_RODA_SPOVE"/>
    <property type="match status" value="2"/>
</dbReference>
<evidence type="ECO:0000256" key="1">
    <source>
        <dbReference type="ARBA" id="ARBA00004141"/>
    </source>
</evidence>
<organism evidence="7 8">
    <name type="scientific">Eiseniibacteriota bacterium</name>
    <dbReference type="NCBI Taxonomy" id="2212470"/>
    <lineage>
        <taxon>Bacteria</taxon>
        <taxon>Candidatus Eiseniibacteriota</taxon>
    </lineage>
</organism>
<protein>
    <recommendedName>
        <fullName evidence="6">Peptidoglycan glycosyltransferase RodA</fullName>
        <shortName evidence="6">PGT</shortName>
        <ecNumber evidence="6">2.4.99.28</ecNumber>
    </recommendedName>
    <alternativeName>
        <fullName evidence="6">Cell elongation protein RodA</fullName>
    </alternativeName>
    <alternativeName>
        <fullName evidence="6">Cell wall polymerase</fullName>
    </alternativeName>
    <alternativeName>
        <fullName evidence="6">Peptidoglycan polymerase</fullName>
        <shortName evidence="6">PG polymerase</shortName>
    </alternativeName>
</protein>
<dbReference type="EMBL" id="JABDJR010000378">
    <property type="protein sequence ID" value="NNF06991.1"/>
    <property type="molecule type" value="Genomic_DNA"/>
</dbReference>
<dbReference type="GO" id="GO:0009252">
    <property type="term" value="P:peptidoglycan biosynthetic process"/>
    <property type="evidence" value="ECO:0007669"/>
    <property type="project" value="UniProtKB-UniRule"/>
</dbReference>
<reference evidence="7 8" key="1">
    <citation type="submission" date="2020-03" db="EMBL/GenBank/DDBJ databases">
        <title>Metabolic flexibility allows generalist bacteria to become dominant in a frequently disturbed ecosystem.</title>
        <authorList>
            <person name="Chen Y.-J."/>
            <person name="Leung P.M."/>
            <person name="Bay S.K."/>
            <person name="Hugenholtz P."/>
            <person name="Kessler A.J."/>
            <person name="Shelley G."/>
            <person name="Waite D.W."/>
            <person name="Cook P.L."/>
            <person name="Greening C."/>
        </authorList>
    </citation>
    <scope>NUCLEOTIDE SEQUENCE [LARGE SCALE GENOMIC DNA]</scope>
    <source>
        <strain evidence="7">SS_bin_28</strain>
    </source>
</reference>
<comment type="function">
    <text evidence="6">Peptidoglycan polymerase that is essential for cell wall elongation.</text>
</comment>
<dbReference type="NCBIfam" id="TIGR02210">
    <property type="entry name" value="rodA_shape"/>
    <property type="match status" value="1"/>
</dbReference>
<dbReference type="UniPathway" id="UPA00219"/>
<evidence type="ECO:0000256" key="6">
    <source>
        <dbReference type="HAMAP-Rule" id="MF_02079"/>
    </source>
</evidence>
<feature type="transmembrane region" description="Helical" evidence="6">
    <location>
        <begin position="198"/>
        <end position="215"/>
    </location>
</feature>
<sequence>MSRRFRQFDWILLFSILGLIAAGMTLVYSASQVPAYPWKAGLFTRQTMWLVIGLVALFTAAAVPFRFWEEYSHLIYGVAMVVLASVLVIGVEREGARRWLSFGGFQFQPSELAKLATIMLVARLLSRPRLDITKLSALLPVLFAALVPFVLILLEPDLGTSLSLPAALVGMVFWAGFPGVVILIVATPLLSTLLSFKLWLWVPYLVLLLVFLRMIGVKRLLGGAIAVVNLAAGFAAPVLWGTLHPYQQQRVLTMLNPESDPTNSGYQVIQSKIAIGSGGLAGKGFLEGTQKGLAFLPEQHTDFIFSVLGEEFGFIGCVLVLCLFALLIQRSVRLATKARSRFGAYLVVGIASMIMFHVAVNVSMTVGLAPVTGLPLPFLSYGGTFLLVTLIQSGLLLNVAFRRNEV</sequence>
<dbReference type="EC" id="2.4.99.28" evidence="6"/>
<evidence type="ECO:0000313" key="8">
    <source>
        <dbReference type="Proteomes" id="UP000547674"/>
    </source>
</evidence>
<comment type="subcellular location">
    <subcellularLocation>
        <location evidence="6">Cell membrane</location>
        <topology evidence="6">Multi-pass membrane protein</topology>
    </subcellularLocation>
    <subcellularLocation>
        <location evidence="1">Membrane</location>
        <topology evidence="1">Multi-pass membrane protein</topology>
    </subcellularLocation>
</comment>
<dbReference type="GO" id="GO:0005886">
    <property type="term" value="C:plasma membrane"/>
    <property type="evidence" value="ECO:0007669"/>
    <property type="project" value="UniProtKB-SubCell"/>
</dbReference>
<gene>
    <name evidence="6 7" type="primary">rodA</name>
    <name evidence="7" type="ORF">HKN21_09540</name>
</gene>
<keyword evidence="2 6" id="KW-0812">Transmembrane</keyword>
<dbReference type="InterPro" id="IPR011923">
    <property type="entry name" value="RodA/MrdB"/>
</dbReference>
<keyword evidence="5 6" id="KW-0472">Membrane</keyword>
<dbReference type="Proteomes" id="UP000547674">
    <property type="component" value="Unassembled WGS sequence"/>
</dbReference>
<comment type="pathway">
    <text evidence="6">Cell wall biogenesis; peptidoglycan biosynthesis.</text>
</comment>
<dbReference type="HAMAP" id="MF_02079">
    <property type="entry name" value="PGT_RodA"/>
    <property type="match status" value="1"/>
</dbReference>
<dbReference type="GO" id="GO:0015648">
    <property type="term" value="F:lipid-linked peptidoglycan transporter activity"/>
    <property type="evidence" value="ECO:0007669"/>
    <property type="project" value="TreeGrafter"/>
</dbReference>
<dbReference type="GO" id="GO:0008360">
    <property type="term" value="P:regulation of cell shape"/>
    <property type="evidence" value="ECO:0007669"/>
    <property type="project" value="UniProtKB-KW"/>
</dbReference>
<accession>A0A7Y2E880</accession>
<dbReference type="GO" id="GO:0032153">
    <property type="term" value="C:cell division site"/>
    <property type="evidence" value="ECO:0007669"/>
    <property type="project" value="TreeGrafter"/>
</dbReference>
<keyword evidence="6" id="KW-1003">Cell membrane</keyword>
<evidence type="ECO:0000256" key="3">
    <source>
        <dbReference type="ARBA" id="ARBA00022960"/>
    </source>
</evidence>
<comment type="similarity">
    <text evidence="6">Belongs to the SEDS family. MrdB/RodA subfamily.</text>
</comment>
<dbReference type="GO" id="GO:0008955">
    <property type="term" value="F:peptidoglycan glycosyltransferase activity"/>
    <property type="evidence" value="ECO:0007669"/>
    <property type="project" value="UniProtKB-UniRule"/>
</dbReference>
<keyword evidence="4 6" id="KW-1133">Transmembrane helix</keyword>
<feature type="transmembrane region" description="Helical" evidence="6">
    <location>
        <begin position="344"/>
        <end position="366"/>
    </location>
</feature>
<proteinExistence type="inferred from homology"/>
<feature type="transmembrane region" description="Helical" evidence="6">
    <location>
        <begin position="312"/>
        <end position="332"/>
    </location>
</feature>
<feature type="transmembrane region" description="Helical" evidence="6">
    <location>
        <begin position="135"/>
        <end position="154"/>
    </location>
</feature>
<comment type="caution">
    <text evidence="7">The sequence shown here is derived from an EMBL/GenBank/DDBJ whole genome shotgun (WGS) entry which is preliminary data.</text>
</comment>
<keyword evidence="6" id="KW-0573">Peptidoglycan synthesis</keyword>
<keyword evidence="6" id="KW-0328">Glycosyltransferase</keyword>
<dbReference type="GO" id="GO:0051301">
    <property type="term" value="P:cell division"/>
    <property type="evidence" value="ECO:0007669"/>
    <property type="project" value="InterPro"/>
</dbReference>
<name>A0A7Y2E880_UNCEI</name>
<dbReference type="PANTHER" id="PTHR30474">
    <property type="entry name" value="CELL CYCLE PROTEIN"/>
    <property type="match status" value="1"/>
</dbReference>
<feature type="transmembrane region" description="Helical" evidence="6">
    <location>
        <begin position="378"/>
        <end position="401"/>
    </location>
</feature>
<feature type="transmembrane region" description="Helical" evidence="6">
    <location>
        <begin position="220"/>
        <end position="240"/>
    </location>
</feature>
<dbReference type="AlphaFoldDB" id="A0A7Y2E880"/>
<comment type="catalytic activity">
    <reaction evidence="6">
        <text>[GlcNAc-(1-&gt;4)-Mur2Ac(oyl-L-Ala-gamma-D-Glu-L-Lys-D-Ala-D-Ala)](n)-di-trans,octa-cis-undecaprenyl diphosphate + beta-D-GlcNAc-(1-&gt;4)-Mur2Ac(oyl-L-Ala-gamma-D-Glu-L-Lys-D-Ala-D-Ala)-di-trans,octa-cis-undecaprenyl diphosphate = [GlcNAc-(1-&gt;4)-Mur2Ac(oyl-L-Ala-gamma-D-Glu-L-Lys-D-Ala-D-Ala)](n+1)-di-trans,octa-cis-undecaprenyl diphosphate + di-trans,octa-cis-undecaprenyl diphosphate + H(+)</text>
        <dbReference type="Rhea" id="RHEA:23708"/>
        <dbReference type="Rhea" id="RHEA-COMP:9602"/>
        <dbReference type="Rhea" id="RHEA-COMP:9603"/>
        <dbReference type="ChEBI" id="CHEBI:15378"/>
        <dbReference type="ChEBI" id="CHEBI:58405"/>
        <dbReference type="ChEBI" id="CHEBI:60033"/>
        <dbReference type="ChEBI" id="CHEBI:78435"/>
        <dbReference type="EC" id="2.4.99.28"/>
    </reaction>
</comment>